<protein>
    <recommendedName>
        <fullName evidence="1">F-box domain-containing protein</fullName>
    </recommendedName>
</protein>
<dbReference type="Pfam" id="PF25122">
    <property type="entry name" value="DUF7815"/>
    <property type="match status" value="1"/>
</dbReference>
<evidence type="ECO:0000259" key="1">
    <source>
        <dbReference type="PROSITE" id="PS50181"/>
    </source>
</evidence>
<comment type="caution">
    <text evidence="2">The sequence shown here is derived from an EMBL/GenBank/DDBJ whole genome shotgun (WGS) entry which is preliminary data.</text>
</comment>
<gene>
    <name evidence="2" type="ordered locus">AXX17_At1g04470</name>
</gene>
<dbReference type="SUPFAM" id="SSF81383">
    <property type="entry name" value="F-box domain"/>
    <property type="match status" value="1"/>
</dbReference>
<organism evidence="2 3">
    <name type="scientific">Arabidopsis thaliana</name>
    <name type="common">Mouse-ear cress</name>
    <dbReference type="NCBI Taxonomy" id="3702"/>
    <lineage>
        <taxon>Eukaryota</taxon>
        <taxon>Viridiplantae</taxon>
        <taxon>Streptophyta</taxon>
        <taxon>Embryophyta</taxon>
        <taxon>Tracheophyta</taxon>
        <taxon>Spermatophyta</taxon>
        <taxon>Magnoliopsida</taxon>
        <taxon>eudicotyledons</taxon>
        <taxon>Gunneridae</taxon>
        <taxon>Pentapetalae</taxon>
        <taxon>rosids</taxon>
        <taxon>malvids</taxon>
        <taxon>Brassicales</taxon>
        <taxon>Brassicaceae</taxon>
        <taxon>Camelineae</taxon>
        <taxon>Arabidopsis</taxon>
    </lineage>
</organism>
<proteinExistence type="predicted"/>
<dbReference type="Pfam" id="PF24758">
    <property type="entry name" value="LRR_At5g56370"/>
    <property type="match status" value="1"/>
</dbReference>
<dbReference type="EMBL" id="LUHQ01000001">
    <property type="protein sequence ID" value="OAP12556.1"/>
    <property type="molecule type" value="Genomic_DNA"/>
</dbReference>
<dbReference type="InterPro" id="IPR056717">
    <property type="entry name" value="DUF7815"/>
</dbReference>
<evidence type="ECO:0000313" key="2">
    <source>
        <dbReference type="EMBL" id="OAP12556.1"/>
    </source>
</evidence>
<dbReference type="ExpressionAtlas" id="A0A178W341">
    <property type="expression patterns" value="baseline and differential"/>
</dbReference>
<dbReference type="PANTHER" id="PTHR36308">
    <property type="entry name" value="DENTIN SIALOPHOSPHOPROTEIN-RELATED"/>
    <property type="match status" value="1"/>
</dbReference>
<dbReference type="SMART" id="SM00579">
    <property type="entry name" value="FBD"/>
    <property type="match status" value="1"/>
</dbReference>
<dbReference type="Pfam" id="PF08387">
    <property type="entry name" value="FBD"/>
    <property type="match status" value="1"/>
</dbReference>
<dbReference type="InterPro" id="IPR006566">
    <property type="entry name" value="FBD"/>
</dbReference>
<dbReference type="PROSITE" id="PS50181">
    <property type="entry name" value="FBOX"/>
    <property type="match status" value="1"/>
</dbReference>
<accession>A0A178W341</accession>
<evidence type="ECO:0000313" key="3">
    <source>
        <dbReference type="Proteomes" id="UP000078284"/>
    </source>
</evidence>
<dbReference type="AlphaFoldDB" id="A0A178W341"/>
<feature type="domain" description="F-box" evidence="1">
    <location>
        <begin position="12"/>
        <end position="48"/>
    </location>
</feature>
<name>A0A178W341_ARATH</name>
<dbReference type="InterPro" id="IPR036047">
    <property type="entry name" value="F-box-like_dom_sf"/>
</dbReference>
<sequence length="641" mass="72348">MAEAKIEEIGCEDRISVLPEDLLVVILDLLPTKDVVATMILSKRWLSIWTMVRTLEYTDDMDDESKKSVWWFLNKSLQLHKAPVIDSLCMELGPQCPTTDDVDIGKWVAKAVDCLVMTLTIKLLWSAGPTSLPKSLYSCTSLSELTLSDQILVNVPSSAYLPSLTELELICVVYKDEDSLVSFLSSCPVLEFLFVLRKIDDNVKTFTVKVPSLLELTYKNLCSDVVDNTDRCLVVNAPAVNTCQITDYSLESFSIEDMPCLQDATIDVDEAYHPDDKFLTSFSSVLSLRMHLSDAMVMRCTTINFSRLIKLSIYPYGPDMLETLLRLLGNAPKLKEFLVDYKFVYNPEDLPWSWKQPSHVPECLSSQLEIFEWRDYGDRIIEEEFLTYVLANSKRLKTATISLRLNLEDPELIIEDIKDLPRIKRLHLLLTVKESAMDVPSNLESRRRLTKLCLRWQVSPNCSSFDIIIDTEEEDSESSSSNPRFLNEMAMEISVDLINQLKVSLRKEAKLTSVDDCSDSSFPSLPTSEEAIAELDASAPYLRCRNCKGKLLRGIESLICVFCGNQQRTSDNPPDPIKFTSTSAYKWFLTSLNLDGSEMVEPLKETDGSSRGATKAPPSKGIALSKFLDLEIQLVCIRGEV</sequence>
<dbReference type="Proteomes" id="UP000078284">
    <property type="component" value="Chromosome 1"/>
</dbReference>
<dbReference type="PANTHER" id="PTHR36308:SF1">
    <property type="entry name" value="DENTIN SIALOPHOSPHOPROTEIN-RELATED"/>
    <property type="match status" value="1"/>
</dbReference>
<dbReference type="Pfam" id="PF00646">
    <property type="entry name" value="F-box"/>
    <property type="match status" value="1"/>
</dbReference>
<dbReference type="InterPro" id="IPR055411">
    <property type="entry name" value="LRR_FXL15/At3g58940/PEG3-like"/>
</dbReference>
<dbReference type="InterPro" id="IPR001810">
    <property type="entry name" value="F-box_dom"/>
</dbReference>
<dbReference type="SUPFAM" id="SSF52047">
    <property type="entry name" value="RNI-like"/>
    <property type="match status" value="1"/>
</dbReference>
<reference evidence="3" key="1">
    <citation type="journal article" date="2016" name="Proc. Natl. Acad. Sci. U.S.A.">
        <title>Chromosome-level assembly of Arabidopsis thaliana Ler reveals the extent of translocation and inversion polymorphisms.</title>
        <authorList>
            <person name="Zapata L."/>
            <person name="Ding J."/>
            <person name="Willing E.M."/>
            <person name="Hartwig B."/>
            <person name="Bezdan D."/>
            <person name="Jiao W.B."/>
            <person name="Patel V."/>
            <person name="Velikkakam James G."/>
            <person name="Koornneef M."/>
            <person name="Ossowski S."/>
            <person name="Schneeberger K."/>
        </authorList>
    </citation>
    <scope>NUCLEOTIDE SEQUENCE [LARGE SCALE GENOMIC DNA]</scope>
    <source>
        <strain evidence="3">cv. Landsberg erecta</strain>
    </source>
</reference>